<evidence type="ECO:0000313" key="3">
    <source>
        <dbReference type="Proteomes" id="UP000292274"/>
    </source>
</evidence>
<comment type="caution">
    <text evidence="2">The sequence shown here is derived from an EMBL/GenBank/DDBJ whole genome shotgun (WGS) entry which is preliminary data.</text>
</comment>
<name>A0A4V2LWA3_9ACTN</name>
<reference evidence="2 3" key="1">
    <citation type="submission" date="2019-02" db="EMBL/GenBank/DDBJ databases">
        <title>Jishengella sp. nov., isolated from a root of Zingiber montanum.</title>
        <authorList>
            <person name="Kuncharoen N."/>
            <person name="Kudo T."/>
            <person name="Masahiro Y."/>
            <person name="Ohkuma M."/>
            <person name="Tanasupawat S."/>
        </authorList>
    </citation>
    <scope>NUCLEOTIDE SEQUENCE [LARGE SCALE GENOMIC DNA]</scope>
    <source>
        <strain evidence="2 3">PLAI 1-1</strain>
    </source>
</reference>
<dbReference type="EMBL" id="SJJR01000012">
    <property type="protein sequence ID" value="TCB95785.1"/>
    <property type="molecule type" value="Genomic_DNA"/>
</dbReference>
<keyword evidence="3" id="KW-1185">Reference proteome</keyword>
<evidence type="ECO:0000313" key="2">
    <source>
        <dbReference type="EMBL" id="TCB95785.1"/>
    </source>
</evidence>
<gene>
    <name evidence="2" type="ORF">E0H26_18450</name>
</gene>
<dbReference type="OrthoDB" id="3402742at2"/>
<organism evidence="2 3">
    <name type="scientific">Micromonospora zingiberis</name>
    <dbReference type="NCBI Taxonomy" id="2053011"/>
    <lineage>
        <taxon>Bacteria</taxon>
        <taxon>Bacillati</taxon>
        <taxon>Actinomycetota</taxon>
        <taxon>Actinomycetes</taxon>
        <taxon>Micromonosporales</taxon>
        <taxon>Micromonosporaceae</taxon>
        <taxon>Micromonospora</taxon>
    </lineage>
</organism>
<dbReference type="Proteomes" id="UP000292274">
    <property type="component" value="Unassembled WGS sequence"/>
</dbReference>
<sequence>MNQPVRVRVSGSDQDRSTVVTRVAVPGGQAVLPWTGTVSDSSIRRPHGVPADGTTGRVLTANMDRALS</sequence>
<dbReference type="AlphaFoldDB" id="A0A4V2LWA3"/>
<protein>
    <submittedName>
        <fullName evidence="2">Uncharacterized protein</fullName>
    </submittedName>
</protein>
<evidence type="ECO:0000256" key="1">
    <source>
        <dbReference type="SAM" id="MobiDB-lite"/>
    </source>
</evidence>
<accession>A0A4V2LWA3</accession>
<proteinExistence type="predicted"/>
<feature type="region of interest" description="Disordered" evidence="1">
    <location>
        <begin position="36"/>
        <end position="56"/>
    </location>
</feature>